<name>A0A150F596_9BACI</name>
<sequence>MIILDNSIQTKSNAYSISKLITVNTLGPEGTSSEYAAKNFISNFTLLQGVNSKLSLHDTFESCIEKTLQSPLEYTIVPHAYDGIKHFYMRPDLQLLQIFRCDTPMYGLAVRPDFEYTDDMLDTAVIVSHPSPINLIKYFTRKDVTFDLVNSTSAAAKKVKDGLSDIALTNELARQKYGLQFVKTFKSIPMSWSLFGKGEIEYEN</sequence>
<dbReference type="Gene3D" id="3.40.190.10">
    <property type="entry name" value="Periplasmic binding protein-like II"/>
    <property type="match status" value="1"/>
</dbReference>
<dbReference type="AlphaFoldDB" id="A0A150F596"/>
<protein>
    <submittedName>
        <fullName evidence="1">Bacilysin biosynthesis protein BacA</fullName>
    </submittedName>
</protein>
<dbReference type="RefSeq" id="WP_061522472.1">
    <property type="nucleotide sequence ID" value="NZ_JANBMN010000001.1"/>
</dbReference>
<comment type="caution">
    <text evidence="1">The sequence shown here is derived from an EMBL/GenBank/DDBJ whole genome shotgun (WGS) entry which is preliminary data.</text>
</comment>
<dbReference type="EMBL" id="LSBA01000023">
    <property type="protein sequence ID" value="KXZ17248.1"/>
    <property type="molecule type" value="Genomic_DNA"/>
</dbReference>
<organism evidence="1 2">
    <name type="scientific">Bacillus nakamurai</name>
    <dbReference type="NCBI Taxonomy" id="1793963"/>
    <lineage>
        <taxon>Bacteria</taxon>
        <taxon>Bacillati</taxon>
        <taxon>Bacillota</taxon>
        <taxon>Bacilli</taxon>
        <taxon>Bacillales</taxon>
        <taxon>Bacillaceae</taxon>
        <taxon>Bacillus</taxon>
    </lineage>
</organism>
<evidence type="ECO:0000313" key="2">
    <source>
        <dbReference type="Proteomes" id="UP000075430"/>
    </source>
</evidence>
<gene>
    <name evidence="1" type="ORF">AXI58_00990</name>
</gene>
<dbReference type="SUPFAM" id="SSF53850">
    <property type="entry name" value="Periplasmic binding protein-like II"/>
    <property type="match status" value="1"/>
</dbReference>
<dbReference type="STRING" id="1793963.AXI58_00990"/>
<reference evidence="2" key="1">
    <citation type="submission" date="2016-02" db="EMBL/GenBank/DDBJ databases">
        <authorList>
            <person name="Dunlap C."/>
        </authorList>
    </citation>
    <scope>NUCLEOTIDE SEQUENCE [LARGE SCALE GENOMIC DNA]</scope>
    <source>
        <strain evidence="2">NRRL B-41092</strain>
    </source>
</reference>
<keyword evidence="2" id="KW-1185">Reference proteome</keyword>
<dbReference type="OrthoDB" id="490158at2"/>
<proteinExistence type="predicted"/>
<evidence type="ECO:0000313" key="1">
    <source>
        <dbReference type="EMBL" id="KXZ17248.1"/>
    </source>
</evidence>
<dbReference type="Proteomes" id="UP000075430">
    <property type="component" value="Unassembled WGS sequence"/>
</dbReference>
<accession>A0A150F596</accession>